<dbReference type="RefSeq" id="WP_415861481.1">
    <property type="nucleotide sequence ID" value="NZ_CP134536.1"/>
</dbReference>
<feature type="chain" id="PRO_5045898592" evidence="6">
    <location>
        <begin position="21"/>
        <end position="600"/>
    </location>
</feature>
<evidence type="ECO:0000256" key="5">
    <source>
        <dbReference type="ARBA" id="ARBA00023237"/>
    </source>
</evidence>
<dbReference type="PROSITE" id="PS51257">
    <property type="entry name" value="PROKAR_LIPOPROTEIN"/>
    <property type="match status" value="1"/>
</dbReference>
<dbReference type="Pfam" id="PF14322">
    <property type="entry name" value="SusD-like_3"/>
    <property type="match status" value="1"/>
</dbReference>
<comment type="similarity">
    <text evidence="2">Belongs to the SusD family.</text>
</comment>
<dbReference type="Pfam" id="PF07980">
    <property type="entry name" value="SusD_RagB"/>
    <property type="match status" value="1"/>
</dbReference>
<evidence type="ECO:0000256" key="1">
    <source>
        <dbReference type="ARBA" id="ARBA00004442"/>
    </source>
</evidence>
<organism evidence="9 10">
    <name type="scientific">Thalassobellus suaedae</name>
    <dbReference type="NCBI Taxonomy" id="3074124"/>
    <lineage>
        <taxon>Bacteria</taxon>
        <taxon>Pseudomonadati</taxon>
        <taxon>Bacteroidota</taxon>
        <taxon>Flavobacteriia</taxon>
        <taxon>Flavobacteriales</taxon>
        <taxon>Flavobacteriaceae</taxon>
        <taxon>Thalassobellus</taxon>
    </lineage>
</organism>
<evidence type="ECO:0000259" key="7">
    <source>
        <dbReference type="Pfam" id="PF07980"/>
    </source>
</evidence>
<dbReference type="InterPro" id="IPR012944">
    <property type="entry name" value="SusD_RagB_dom"/>
</dbReference>
<feature type="signal peptide" evidence="6">
    <location>
        <begin position="1"/>
        <end position="20"/>
    </location>
</feature>
<dbReference type="Gene3D" id="1.25.40.390">
    <property type="match status" value="1"/>
</dbReference>
<evidence type="ECO:0000256" key="6">
    <source>
        <dbReference type="SAM" id="SignalP"/>
    </source>
</evidence>
<keyword evidence="4" id="KW-0472">Membrane</keyword>
<evidence type="ECO:0000256" key="4">
    <source>
        <dbReference type="ARBA" id="ARBA00023136"/>
    </source>
</evidence>
<evidence type="ECO:0000313" key="9">
    <source>
        <dbReference type="EMBL" id="WNH11498.1"/>
    </source>
</evidence>
<evidence type="ECO:0000256" key="3">
    <source>
        <dbReference type="ARBA" id="ARBA00022729"/>
    </source>
</evidence>
<evidence type="ECO:0000259" key="8">
    <source>
        <dbReference type="Pfam" id="PF14322"/>
    </source>
</evidence>
<dbReference type="InterPro" id="IPR033985">
    <property type="entry name" value="SusD-like_N"/>
</dbReference>
<keyword evidence="3 6" id="KW-0732">Signal</keyword>
<protein>
    <submittedName>
        <fullName evidence="9">RagB/SusD family nutrient uptake outer membrane protein</fullName>
    </submittedName>
</protein>
<dbReference type="Proteomes" id="UP001303407">
    <property type="component" value="Chromosome"/>
</dbReference>
<keyword evidence="5" id="KW-0998">Cell outer membrane</keyword>
<dbReference type="InterPro" id="IPR011990">
    <property type="entry name" value="TPR-like_helical_dom_sf"/>
</dbReference>
<feature type="domain" description="SusD-like N-terminal" evidence="8">
    <location>
        <begin position="36"/>
        <end position="222"/>
    </location>
</feature>
<feature type="domain" description="RagB/SusD" evidence="7">
    <location>
        <begin position="476"/>
        <end position="598"/>
    </location>
</feature>
<evidence type="ECO:0000256" key="2">
    <source>
        <dbReference type="ARBA" id="ARBA00006275"/>
    </source>
</evidence>
<proteinExistence type="inferred from homology"/>
<gene>
    <name evidence="9" type="ORF">RHP49_11345</name>
</gene>
<name>A0ABY9Y0R5_9FLAO</name>
<keyword evidence="10" id="KW-1185">Reference proteome</keyword>
<reference evidence="9 10" key="1">
    <citation type="submission" date="2023-09" db="EMBL/GenBank/DDBJ databases">
        <title>Thalassobella suaedae gen. nov., sp. nov., a marine bacterium of the family Flavobacteriaceae isolated from a halophyte Suaeda japonica.</title>
        <authorList>
            <person name="Lee S.Y."/>
            <person name="Hwang C.Y."/>
        </authorList>
    </citation>
    <scope>NUCLEOTIDE SEQUENCE [LARGE SCALE GENOMIC DNA]</scope>
    <source>
        <strain evidence="9 10">HL-DH10</strain>
    </source>
</reference>
<evidence type="ECO:0000313" key="10">
    <source>
        <dbReference type="Proteomes" id="UP001303407"/>
    </source>
</evidence>
<dbReference type="EMBL" id="CP134536">
    <property type="protein sequence ID" value="WNH11498.1"/>
    <property type="molecule type" value="Genomic_DNA"/>
</dbReference>
<comment type="subcellular location">
    <subcellularLocation>
        <location evidence="1">Cell outer membrane</location>
    </subcellularLocation>
</comment>
<sequence>MKHIKYICLSLLFIAFSSCNEDKILEETPLDFTTVDNSYKTQGNFEAAVAQLYNQARRYFGDAEGSATDMDVWFGTDAGWHAREFQSHVYSQYAGFGPDNSDVAQRWTDAYKMVSNANTVISRIADVDFDNETAKNRLLTEARFFRAWAYRALVYLYGDVPLILEEVPSARRDFVRAPKADVLAAIIDDLEFAKTNLPSLGDEAADGRLTKDVARHFLAELYIVTGDNQKAVNNASEVIDSGNYALMENRFGTRASEQGDVYWDLFRLGNQNRSTGNTEGIWLYQVEYETLGGYGRASGDANFWERLIGPEYNRFTAKDENLGVRTFVYESTYHGGRGQAFFRPSTHVTHGIWNNVDPADYDNDIRNSDNNVLRKWWIDNPLSSHYGDIIDLRTDSKLAYETYLNAATIENDSNRYVYPVFLKLVQINNHFDTDLTDGSLSGAQEAKATQAHKDLIASYGGIGPKMNGNARRYFADHYAARLPETLLLRAEAYMNLGGANNLDLAAADINVIRKRANASLITGSDVTIDFILDERLRELFLEEPRRLTLNRLGLLYERTKKYNHYSSASVAPHNNLYPIPSVEIQNNTEAELTQNDGYEN</sequence>
<accession>A0ABY9Y0R5</accession>
<dbReference type="SUPFAM" id="SSF48452">
    <property type="entry name" value="TPR-like"/>
    <property type="match status" value="1"/>
</dbReference>